<keyword evidence="5" id="KW-0547">Nucleotide-binding</keyword>
<comment type="caution">
    <text evidence="14">The sequence shown here is derived from an EMBL/GenBank/DDBJ whole genome shotgun (WGS) entry which is preliminary data.</text>
</comment>
<dbReference type="Pfam" id="PF00664">
    <property type="entry name" value="ABC_membrane"/>
    <property type="match status" value="2"/>
</dbReference>
<accession>A0AAN8I3C1</accession>
<feature type="transmembrane region" description="Helical" evidence="11">
    <location>
        <begin position="102"/>
        <end position="126"/>
    </location>
</feature>
<feature type="transmembrane region" description="Helical" evidence="11">
    <location>
        <begin position="231"/>
        <end position="250"/>
    </location>
</feature>
<protein>
    <recommendedName>
        <fullName evidence="9">ABC multidrug transporter MDR2</fullName>
    </recommendedName>
</protein>
<comment type="subcellular location">
    <subcellularLocation>
        <location evidence="1">Membrane</location>
        <topology evidence="1">Multi-pass membrane protein</topology>
    </subcellularLocation>
</comment>
<dbReference type="PROSITE" id="PS50893">
    <property type="entry name" value="ABC_TRANSPORTER_2"/>
    <property type="match status" value="2"/>
</dbReference>
<evidence type="ECO:0000256" key="8">
    <source>
        <dbReference type="ARBA" id="ARBA00023136"/>
    </source>
</evidence>
<feature type="transmembrane region" description="Helical" evidence="11">
    <location>
        <begin position="256"/>
        <end position="277"/>
    </location>
</feature>
<feature type="compositionally biased region" description="Polar residues" evidence="10">
    <location>
        <begin position="763"/>
        <end position="774"/>
    </location>
</feature>
<evidence type="ECO:0000256" key="11">
    <source>
        <dbReference type="SAM" id="Phobius"/>
    </source>
</evidence>
<sequence length="1380" mass="148675">MSPPSSSKTLAPYLELDFLHLQRPSFTPTTTGLAPPAIDITSQDENRHDMGQLVLHPTDPGPLIHFGKQALNYNRRQQRLSFRRLTGYVRLLTYAEPSLQDVGLLVIGIIAAIAGGVPIPVLGIIFGQLMDDLNSASCDNATSSSSKVQSDVNSKVLIVVYIGIAKLVLIYVYIVCWSLFGYRLAQRIRERYIQSLLHKDISFFDKLSPGEVSSHLNADIDTIQQGSSEKVGIVLNAVSFFIAAYTIAFIKDPALGGMLVSLTPAFLLMSLVGGHFIGKYSGAMSSKTSSASSIALESLSNIIIVHAFGANSRLEERFSELLRGARSAGIKKAVTASIQSGLLYFIAYSSNALAYWQGSRQIADAVAGDGGTTVGTIYTVIFILVEATIFLSNVAPFLQIFGAAQSAFIKLEKNIQQKSELLNTGEQEAFDNFSPSIELKNVSFAYPSRPDTQVLRGVSLVFPANKHSAIIGLSGSGKSTIASLIMRLYDPSEGEVSLGGNNMRSLKLDHLRGCMSLVQQEPSLFDRSILENIALGLVSSRKHRHLQPLLHTGTLNEIAASVRNGENLVEAAKDYGKHAVEIIELVRQAAVLADADTFVSKLRHGYGTIVGSKGTLISGGQKQRISIARALGKDPDILVLDEATASLDSSSERRIQAALNKASKGRTTITIAHRLSTIRDADNVVVMKAGEVIEQGTHTELISKNAAYAELLRLQKHEDTSASNTQYDDAASISSVSTNTSQKDQDPTSSGDMANAKAAEPGQQVTPPQNQATSKDPDIDTKQSSSFMLRTLGPLFRPNLLVLLVAFVAVIIVGSTFSVAAVIFGNTVGALSPCRSVPSIRNAGEFFALMFFILAIVEFFANIVSWSGLGAVAERILHRVRILSFRSLMEQDLHWHESANRSPTSLLGVLTADVNALGGLTGSTVGTILSILVNLVVAIVLTHVLAWKIALVCLATVPLILGAGTMQLVVLSRFAARHREAFTKSVGIAVEAVESIKAISTLSLEDEVLRTYQRSLKAPIKETTQQALYAKGWLAIAFGIPTFIYALAYWWGTKLVIAGEYSQVQFFIVLIALLVSAQLWGQLFTIAPDVSKAFAAVRRVVNVINLGSGSTPPTTDVEKSATIIEKPSQPSGSGASVKFNNVAFSYPARPTFQVLDNLSLSIAPGQFAALVGQSGAGKSTIIALLERMYRPDSGTISIDNVDVASTPSTFRNQIAFVPQDSVLFEGSIRFNVSLGAATTQTVSDAEIEEACRVANIHDTITSLPNGYDTEVGTGGTQFSGGQKQRLAIARALVRKPRLLLLDESTSALDAESEKSFKDGLEEARRRTGMTVIAIAHRLGTIRNADVIFYLENGQVVEKGRHEDLMARCDAYRTNAKYQGF</sequence>
<keyword evidence="6" id="KW-0067">ATP-binding</keyword>
<evidence type="ECO:0000256" key="2">
    <source>
        <dbReference type="ARBA" id="ARBA00007577"/>
    </source>
</evidence>
<dbReference type="SMART" id="SM00382">
    <property type="entry name" value="AAA"/>
    <property type="match status" value="2"/>
</dbReference>
<dbReference type="InterPro" id="IPR003593">
    <property type="entry name" value="AAA+_ATPase"/>
</dbReference>
<dbReference type="PANTHER" id="PTHR43394">
    <property type="entry name" value="ATP-DEPENDENT PERMEASE MDL1, MITOCHONDRIAL"/>
    <property type="match status" value="1"/>
</dbReference>
<dbReference type="CDD" id="cd18577">
    <property type="entry name" value="ABC_6TM_Pgp_ABCB1_D1_like"/>
    <property type="match status" value="1"/>
</dbReference>
<evidence type="ECO:0000313" key="15">
    <source>
        <dbReference type="Proteomes" id="UP001316803"/>
    </source>
</evidence>
<evidence type="ECO:0000256" key="6">
    <source>
        <dbReference type="ARBA" id="ARBA00022840"/>
    </source>
</evidence>
<dbReference type="GO" id="GO:0016887">
    <property type="term" value="F:ATP hydrolysis activity"/>
    <property type="evidence" value="ECO:0007669"/>
    <property type="project" value="InterPro"/>
</dbReference>
<dbReference type="SUPFAM" id="SSF52540">
    <property type="entry name" value="P-loop containing nucleoside triphosphate hydrolases"/>
    <property type="match status" value="2"/>
</dbReference>
<evidence type="ECO:0000256" key="5">
    <source>
        <dbReference type="ARBA" id="ARBA00022741"/>
    </source>
</evidence>
<feature type="transmembrane region" description="Helical" evidence="11">
    <location>
        <begin position="925"/>
        <end position="943"/>
    </location>
</feature>
<evidence type="ECO:0000256" key="4">
    <source>
        <dbReference type="ARBA" id="ARBA00022692"/>
    </source>
</evidence>
<dbReference type="PROSITE" id="PS50929">
    <property type="entry name" value="ABC_TM1F"/>
    <property type="match status" value="2"/>
</dbReference>
<dbReference type="InterPro" id="IPR027417">
    <property type="entry name" value="P-loop_NTPase"/>
</dbReference>
<dbReference type="FunFam" id="3.40.50.300:FF:000913">
    <property type="entry name" value="ABC multidrug transporter SitT"/>
    <property type="match status" value="1"/>
</dbReference>
<name>A0AAN8I3C1_9EURO</name>
<evidence type="ECO:0000259" key="12">
    <source>
        <dbReference type="PROSITE" id="PS50893"/>
    </source>
</evidence>
<comment type="similarity">
    <text evidence="2">Belongs to the ABC transporter superfamily. ABCB family. Multidrug resistance exporter (TC 3.A.1.201) subfamily.</text>
</comment>
<dbReference type="SUPFAM" id="SSF90123">
    <property type="entry name" value="ABC transporter transmembrane region"/>
    <property type="match status" value="2"/>
</dbReference>
<evidence type="ECO:0000256" key="3">
    <source>
        <dbReference type="ARBA" id="ARBA00022448"/>
    </source>
</evidence>
<evidence type="ECO:0000313" key="14">
    <source>
        <dbReference type="EMBL" id="KAK5948230.1"/>
    </source>
</evidence>
<dbReference type="InterPro" id="IPR036640">
    <property type="entry name" value="ABC1_TM_sf"/>
</dbReference>
<organism evidence="14 15">
    <name type="scientific">Knufia fluminis</name>
    <dbReference type="NCBI Taxonomy" id="191047"/>
    <lineage>
        <taxon>Eukaryota</taxon>
        <taxon>Fungi</taxon>
        <taxon>Dikarya</taxon>
        <taxon>Ascomycota</taxon>
        <taxon>Pezizomycotina</taxon>
        <taxon>Eurotiomycetes</taxon>
        <taxon>Chaetothyriomycetidae</taxon>
        <taxon>Chaetothyriales</taxon>
        <taxon>Trichomeriaceae</taxon>
        <taxon>Knufia</taxon>
    </lineage>
</organism>
<dbReference type="Gene3D" id="3.40.50.300">
    <property type="entry name" value="P-loop containing nucleotide triphosphate hydrolases"/>
    <property type="match status" value="2"/>
</dbReference>
<feature type="compositionally biased region" description="Polar residues" evidence="10">
    <location>
        <begin position="721"/>
        <end position="752"/>
    </location>
</feature>
<dbReference type="InterPro" id="IPR017871">
    <property type="entry name" value="ABC_transporter-like_CS"/>
</dbReference>
<keyword evidence="15" id="KW-1185">Reference proteome</keyword>
<dbReference type="CDD" id="cd18578">
    <property type="entry name" value="ABC_6TM_Pgp_ABCB1_D2_like"/>
    <property type="match status" value="1"/>
</dbReference>
<evidence type="ECO:0000259" key="13">
    <source>
        <dbReference type="PROSITE" id="PS50929"/>
    </source>
</evidence>
<dbReference type="GO" id="GO:0090374">
    <property type="term" value="P:oligopeptide export from mitochondrion"/>
    <property type="evidence" value="ECO:0007669"/>
    <property type="project" value="TreeGrafter"/>
</dbReference>
<feature type="transmembrane region" description="Helical" evidence="11">
    <location>
        <begin position="158"/>
        <end position="182"/>
    </location>
</feature>
<keyword evidence="3" id="KW-0813">Transport</keyword>
<feature type="domain" description="ABC transporter" evidence="12">
    <location>
        <begin position="1137"/>
        <end position="1377"/>
    </location>
</feature>
<feature type="domain" description="ABC transmembrane type-1" evidence="13">
    <location>
        <begin position="804"/>
        <end position="1092"/>
    </location>
</feature>
<feature type="transmembrane region" description="Helical" evidence="11">
    <location>
        <begin position="1064"/>
        <end position="1084"/>
    </location>
</feature>
<dbReference type="Proteomes" id="UP001316803">
    <property type="component" value="Unassembled WGS sequence"/>
</dbReference>
<feature type="region of interest" description="Disordered" evidence="10">
    <location>
        <begin position="720"/>
        <end position="780"/>
    </location>
</feature>
<feature type="transmembrane region" description="Helical" evidence="11">
    <location>
        <begin position="376"/>
        <end position="401"/>
    </location>
</feature>
<dbReference type="InterPro" id="IPR003439">
    <property type="entry name" value="ABC_transporter-like_ATP-bd"/>
</dbReference>
<dbReference type="GO" id="GO:0005743">
    <property type="term" value="C:mitochondrial inner membrane"/>
    <property type="evidence" value="ECO:0007669"/>
    <property type="project" value="TreeGrafter"/>
</dbReference>
<dbReference type="InterPro" id="IPR039421">
    <property type="entry name" value="Type_1_exporter"/>
</dbReference>
<evidence type="ECO:0000256" key="9">
    <source>
        <dbReference type="ARBA" id="ARBA00049740"/>
    </source>
</evidence>
<feature type="domain" description="ABC transmembrane type-1" evidence="13">
    <location>
        <begin position="106"/>
        <end position="403"/>
    </location>
</feature>
<gene>
    <name evidence="14" type="ORF">OHC33_010778</name>
</gene>
<dbReference type="PROSITE" id="PS00211">
    <property type="entry name" value="ABC_TRANSPORTER_1"/>
    <property type="match status" value="2"/>
</dbReference>
<dbReference type="FunFam" id="1.20.1560.10:FF:000057">
    <property type="entry name" value="ABC multidrug transporter SitT"/>
    <property type="match status" value="2"/>
</dbReference>
<dbReference type="Gene3D" id="1.20.1560.10">
    <property type="entry name" value="ABC transporter type 1, transmembrane domain"/>
    <property type="match status" value="1"/>
</dbReference>
<evidence type="ECO:0000256" key="7">
    <source>
        <dbReference type="ARBA" id="ARBA00022989"/>
    </source>
</evidence>
<keyword evidence="7 11" id="KW-1133">Transmembrane helix</keyword>
<feature type="transmembrane region" description="Helical" evidence="11">
    <location>
        <begin position="846"/>
        <end position="873"/>
    </location>
</feature>
<feature type="transmembrane region" description="Helical" evidence="11">
    <location>
        <begin position="949"/>
        <end position="971"/>
    </location>
</feature>
<proteinExistence type="inferred from homology"/>
<keyword evidence="4 11" id="KW-0812">Transmembrane</keyword>
<feature type="transmembrane region" description="Helical" evidence="11">
    <location>
        <begin position="1033"/>
        <end position="1052"/>
    </location>
</feature>
<dbReference type="GO" id="GO:0005524">
    <property type="term" value="F:ATP binding"/>
    <property type="evidence" value="ECO:0007669"/>
    <property type="project" value="UniProtKB-KW"/>
</dbReference>
<dbReference type="Pfam" id="PF00005">
    <property type="entry name" value="ABC_tran"/>
    <property type="match status" value="2"/>
</dbReference>
<feature type="domain" description="ABC transporter" evidence="12">
    <location>
        <begin position="437"/>
        <end position="714"/>
    </location>
</feature>
<dbReference type="EMBL" id="JAKLMC020000051">
    <property type="protein sequence ID" value="KAK5948230.1"/>
    <property type="molecule type" value="Genomic_DNA"/>
</dbReference>
<dbReference type="PANTHER" id="PTHR43394:SF1">
    <property type="entry name" value="ATP-BINDING CASSETTE SUB-FAMILY B MEMBER 10, MITOCHONDRIAL"/>
    <property type="match status" value="1"/>
</dbReference>
<feature type="transmembrane region" description="Helical" evidence="11">
    <location>
        <begin position="800"/>
        <end position="826"/>
    </location>
</feature>
<dbReference type="InterPro" id="IPR011527">
    <property type="entry name" value="ABC1_TM_dom"/>
</dbReference>
<evidence type="ECO:0000256" key="1">
    <source>
        <dbReference type="ARBA" id="ARBA00004141"/>
    </source>
</evidence>
<dbReference type="GO" id="GO:0015421">
    <property type="term" value="F:ABC-type oligopeptide transporter activity"/>
    <property type="evidence" value="ECO:0007669"/>
    <property type="project" value="TreeGrafter"/>
</dbReference>
<keyword evidence="8 11" id="KW-0472">Membrane</keyword>
<evidence type="ECO:0000256" key="10">
    <source>
        <dbReference type="SAM" id="MobiDB-lite"/>
    </source>
</evidence>
<reference evidence="14 15" key="1">
    <citation type="submission" date="2022-12" db="EMBL/GenBank/DDBJ databases">
        <title>Genomic features and morphological characterization of a novel Knufia sp. strain isolated from spacecraft assembly facility.</title>
        <authorList>
            <person name="Teixeira M."/>
            <person name="Chander A.M."/>
            <person name="Stajich J.E."/>
            <person name="Venkateswaran K."/>
        </authorList>
    </citation>
    <scope>NUCLEOTIDE SEQUENCE [LARGE SCALE GENOMIC DNA]</scope>
    <source>
        <strain evidence="14 15">FJI-L2-BK-P2</strain>
    </source>
</reference>